<dbReference type="Proteomes" id="UP000298416">
    <property type="component" value="Unassembled WGS sequence"/>
</dbReference>
<accession>A0A8X8WDN6</accession>
<feature type="compositionally biased region" description="Low complexity" evidence="1">
    <location>
        <begin position="106"/>
        <end position="123"/>
    </location>
</feature>
<gene>
    <name evidence="2" type="ORF">SASPL_146996</name>
</gene>
<name>A0A8X8WDN6_SALSN</name>
<protein>
    <recommendedName>
        <fullName evidence="4">Retrovirus-related Pol polyprotein from transposon TNT 1-94</fullName>
    </recommendedName>
</protein>
<evidence type="ECO:0000313" key="2">
    <source>
        <dbReference type="EMBL" id="KAG6392770.1"/>
    </source>
</evidence>
<evidence type="ECO:0000256" key="1">
    <source>
        <dbReference type="SAM" id="MobiDB-lite"/>
    </source>
</evidence>
<feature type="region of interest" description="Disordered" evidence="1">
    <location>
        <begin position="64"/>
        <end position="123"/>
    </location>
</feature>
<sequence length="240" mass="26467">MFPLDVSNDIGSALVAKNDTGTKLWHFRYGHLNVNSPRVTVSRDVKFNEEERCICNIDEKQPGAFIEFPDPRHEEPEENGSSDSSSDSTPPDSPTLNPRNHTPPHNSASSSSIGNSSVSSNALSPASNLRSAVEHQIWQKAMEAELVAIEKNETWQLVEKLADENLIGLKWVFHTMYNSDGTTPMNVNEKLQRADGIELADGTMYRSLVGGLNYLTHTRPDIACPVSIVSTYMHSNEAAS</sequence>
<feature type="compositionally biased region" description="Polar residues" evidence="1">
    <location>
        <begin position="96"/>
        <end position="105"/>
    </location>
</feature>
<dbReference type="PANTHER" id="PTHR11439:SF463">
    <property type="entry name" value="REVERSE TRANSCRIPTASE TY1_COPIA-TYPE DOMAIN-CONTAINING PROTEIN"/>
    <property type="match status" value="1"/>
</dbReference>
<dbReference type="AlphaFoldDB" id="A0A8X8WDN6"/>
<evidence type="ECO:0008006" key="4">
    <source>
        <dbReference type="Google" id="ProtNLM"/>
    </source>
</evidence>
<feature type="compositionally biased region" description="Low complexity" evidence="1">
    <location>
        <begin position="81"/>
        <end position="90"/>
    </location>
</feature>
<comment type="caution">
    <text evidence="2">The sequence shown here is derived from an EMBL/GenBank/DDBJ whole genome shotgun (WGS) entry which is preliminary data.</text>
</comment>
<evidence type="ECO:0000313" key="3">
    <source>
        <dbReference type="Proteomes" id="UP000298416"/>
    </source>
</evidence>
<reference evidence="2" key="2">
    <citation type="submission" date="2020-08" db="EMBL/GenBank/DDBJ databases">
        <title>Plant Genome Project.</title>
        <authorList>
            <person name="Zhang R.-G."/>
        </authorList>
    </citation>
    <scope>NUCLEOTIDE SEQUENCE</scope>
    <source>
        <strain evidence="2">Huo1</strain>
        <tissue evidence="2">Leaf</tissue>
    </source>
</reference>
<keyword evidence="3" id="KW-1185">Reference proteome</keyword>
<organism evidence="2">
    <name type="scientific">Salvia splendens</name>
    <name type="common">Scarlet sage</name>
    <dbReference type="NCBI Taxonomy" id="180675"/>
    <lineage>
        <taxon>Eukaryota</taxon>
        <taxon>Viridiplantae</taxon>
        <taxon>Streptophyta</taxon>
        <taxon>Embryophyta</taxon>
        <taxon>Tracheophyta</taxon>
        <taxon>Spermatophyta</taxon>
        <taxon>Magnoliopsida</taxon>
        <taxon>eudicotyledons</taxon>
        <taxon>Gunneridae</taxon>
        <taxon>Pentapetalae</taxon>
        <taxon>asterids</taxon>
        <taxon>lamiids</taxon>
        <taxon>Lamiales</taxon>
        <taxon>Lamiaceae</taxon>
        <taxon>Nepetoideae</taxon>
        <taxon>Mentheae</taxon>
        <taxon>Salviinae</taxon>
        <taxon>Salvia</taxon>
        <taxon>Salvia subgen. Calosphace</taxon>
        <taxon>core Calosphace</taxon>
    </lineage>
</organism>
<reference evidence="2" key="1">
    <citation type="submission" date="2018-01" db="EMBL/GenBank/DDBJ databases">
        <authorList>
            <person name="Mao J.F."/>
        </authorList>
    </citation>
    <scope>NUCLEOTIDE SEQUENCE</scope>
    <source>
        <strain evidence="2">Huo1</strain>
        <tissue evidence="2">Leaf</tissue>
    </source>
</reference>
<dbReference type="PANTHER" id="PTHR11439">
    <property type="entry name" value="GAG-POL-RELATED RETROTRANSPOSON"/>
    <property type="match status" value="1"/>
</dbReference>
<proteinExistence type="predicted"/>
<dbReference type="EMBL" id="PNBA02000018">
    <property type="protein sequence ID" value="KAG6392770.1"/>
    <property type="molecule type" value="Genomic_DNA"/>
</dbReference>